<name>A0A0F8YUL6_9ZZZZ</name>
<dbReference type="Pfam" id="PF01507">
    <property type="entry name" value="PAPS_reduct"/>
    <property type="match status" value="2"/>
</dbReference>
<reference evidence="2" key="1">
    <citation type="journal article" date="2015" name="Nature">
        <title>Complex archaea that bridge the gap between prokaryotes and eukaryotes.</title>
        <authorList>
            <person name="Spang A."/>
            <person name="Saw J.H."/>
            <person name="Jorgensen S.L."/>
            <person name="Zaremba-Niedzwiedzka K."/>
            <person name="Martijn J."/>
            <person name="Lind A.E."/>
            <person name="van Eijk R."/>
            <person name="Schleper C."/>
            <person name="Guy L."/>
            <person name="Ettema T.J."/>
        </authorList>
    </citation>
    <scope>NUCLEOTIDE SEQUENCE</scope>
</reference>
<dbReference type="InterPro" id="IPR014729">
    <property type="entry name" value="Rossmann-like_a/b/a_fold"/>
</dbReference>
<sequence>MILRTANRHTPEGLKQLLSLDLESKIAMTKNRISAWYDYWDGEVYVCFSGGKDSTVLLNLVREMYPEVPAAFTDTGLEFPEIRDFVKTVDNVEWLKPKMNFRDVLIKYGFPVVSKRIARYIHDIQHARKGSNTRRLRLEGIRKDGTYSPMSKISKKWRYLLHAPFDISDRCCHVLKMQPTYAYEKRSGRKPFLGMMASEGLSRRATYFKFGCNAFQLTRPRSTPMAFWNDENVWSYIRKYDIPYSSIYDMGYTRTGCTFCMFGAHLEKPPNRFQQMSKTHPALYRYCLRKLALAEVLDYLNVPYKPIKPDTPQRPGKKTKKR</sequence>
<dbReference type="EMBL" id="LAZR01054948">
    <property type="protein sequence ID" value="KKK77455.1"/>
    <property type="molecule type" value="Genomic_DNA"/>
</dbReference>
<gene>
    <name evidence="2" type="ORF">LCGC14_2853450</name>
</gene>
<evidence type="ECO:0000259" key="1">
    <source>
        <dbReference type="Pfam" id="PF01507"/>
    </source>
</evidence>
<dbReference type="Gene3D" id="3.40.50.620">
    <property type="entry name" value="HUPs"/>
    <property type="match status" value="1"/>
</dbReference>
<dbReference type="AlphaFoldDB" id="A0A0F8YUL6"/>
<dbReference type="PANTHER" id="PTHR43196:SF2">
    <property type="entry name" value="PHOSPHOADENOSINE PHOSPHOSULFATE REDUCTASE"/>
    <property type="match status" value="1"/>
</dbReference>
<feature type="domain" description="Phosphoadenosine phosphosulphate reductase" evidence="1">
    <location>
        <begin position="44"/>
        <end position="92"/>
    </location>
</feature>
<evidence type="ECO:0000313" key="2">
    <source>
        <dbReference type="EMBL" id="KKK77455.1"/>
    </source>
</evidence>
<accession>A0A0F8YUL6</accession>
<dbReference type="PANTHER" id="PTHR43196">
    <property type="entry name" value="SULFATE ADENYLYLTRANSFERASE SUBUNIT 2"/>
    <property type="match status" value="1"/>
</dbReference>
<dbReference type="InterPro" id="IPR002500">
    <property type="entry name" value="PAPS_reduct_dom"/>
</dbReference>
<dbReference type="GO" id="GO:0003824">
    <property type="term" value="F:catalytic activity"/>
    <property type="evidence" value="ECO:0007669"/>
    <property type="project" value="InterPro"/>
</dbReference>
<comment type="caution">
    <text evidence="2">The sequence shown here is derived from an EMBL/GenBank/DDBJ whole genome shotgun (WGS) entry which is preliminary data.</text>
</comment>
<organism evidence="2">
    <name type="scientific">marine sediment metagenome</name>
    <dbReference type="NCBI Taxonomy" id="412755"/>
    <lineage>
        <taxon>unclassified sequences</taxon>
        <taxon>metagenomes</taxon>
        <taxon>ecological metagenomes</taxon>
    </lineage>
</organism>
<feature type="domain" description="Phosphoadenosine phosphosulphate reductase" evidence="1">
    <location>
        <begin position="152"/>
        <end position="260"/>
    </location>
</feature>
<protein>
    <recommendedName>
        <fullName evidence="1">Phosphoadenosine phosphosulphate reductase domain-containing protein</fullName>
    </recommendedName>
</protein>
<dbReference type="SUPFAM" id="SSF52402">
    <property type="entry name" value="Adenine nucleotide alpha hydrolases-like"/>
    <property type="match status" value="1"/>
</dbReference>
<proteinExistence type="predicted"/>
<dbReference type="InterPro" id="IPR050128">
    <property type="entry name" value="Sulfate_adenylyltrnsfr_sub2"/>
</dbReference>